<protein>
    <submittedName>
        <fullName evidence="4">DUF4124 domain-containing protein</fullName>
    </submittedName>
</protein>
<keyword evidence="2" id="KW-0732">Signal</keyword>
<gene>
    <name evidence="4" type="ORF">ACFQZQ_05760</name>
</gene>
<feature type="domain" description="DUF4124" evidence="3">
    <location>
        <begin position="25"/>
        <end position="75"/>
    </location>
</feature>
<dbReference type="InterPro" id="IPR025392">
    <property type="entry name" value="DUF4124"/>
</dbReference>
<evidence type="ECO:0000256" key="2">
    <source>
        <dbReference type="SAM" id="SignalP"/>
    </source>
</evidence>
<evidence type="ECO:0000256" key="1">
    <source>
        <dbReference type="SAM" id="MobiDB-lite"/>
    </source>
</evidence>
<dbReference type="Pfam" id="PF13511">
    <property type="entry name" value="DUF4124"/>
    <property type="match status" value="1"/>
</dbReference>
<dbReference type="RefSeq" id="WP_386811758.1">
    <property type="nucleotide sequence ID" value="NZ_JBHTIH010000003.1"/>
</dbReference>
<feature type="signal peptide" evidence="2">
    <location>
        <begin position="1"/>
        <end position="28"/>
    </location>
</feature>
<feature type="compositionally biased region" description="Low complexity" evidence="1">
    <location>
        <begin position="72"/>
        <end position="83"/>
    </location>
</feature>
<feature type="chain" id="PRO_5046951106" evidence="2">
    <location>
        <begin position="29"/>
        <end position="255"/>
    </location>
</feature>
<dbReference type="Proteomes" id="UP001597090">
    <property type="component" value="Unassembled WGS sequence"/>
</dbReference>
<sequence length="255" mass="28227">MPRAHARCLLAAALFAVAMPATIIGAQAAQVTIYRCTDGNGRLTLRDTPCRKGEQQQTRQMLRPTDPPRRPAPAAVSAPARAPAAPATTRVIVVQAPRPLYECMAPDGTRYTNDSGEGTPRWMPGWSYGDAYGGPGWIGRDRFDRFDRGGLQARIGGRIDNGRFDVRIGEPMRRPPFDRPGRPAPPLLVPVYPAGSWVRDPCEPLPAQEVCSRLSDRRYELDRRYNSALQSERAQITVEQRGIDARLASDCRSDY</sequence>
<organism evidence="4 5">
    <name type="scientific">Lysobacter koreensis</name>
    <dbReference type="NCBI Taxonomy" id="266122"/>
    <lineage>
        <taxon>Bacteria</taxon>
        <taxon>Pseudomonadati</taxon>
        <taxon>Pseudomonadota</taxon>
        <taxon>Gammaproteobacteria</taxon>
        <taxon>Lysobacterales</taxon>
        <taxon>Lysobacteraceae</taxon>
        <taxon>Lysobacter</taxon>
    </lineage>
</organism>
<evidence type="ECO:0000313" key="5">
    <source>
        <dbReference type="Proteomes" id="UP001597090"/>
    </source>
</evidence>
<keyword evidence="5" id="KW-1185">Reference proteome</keyword>
<reference evidence="5" key="1">
    <citation type="journal article" date="2019" name="Int. J. Syst. Evol. Microbiol.">
        <title>The Global Catalogue of Microorganisms (GCM) 10K type strain sequencing project: providing services to taxonomists for standard genome sequencing and annotation.</title>
        <authorList>
            <consortium name="The Broad Institute Genomics Platform"/>
            <consortium name="The Broad Institute Genome Sequencing Center for Infectious Disease"/>
            <person name="Wu L."/>
            <person name="Ma J."/>
        </authorList>
    </citation>
    <scope>NUCLEOTIDE SEQUENCE [LARGE SCALE GENOMIC DNA]</scope>
    <source>
        <strain evidence="5">CCUG 55491</strain>
    </source>
</reference>
<proteinExistence type="predicted"/>
<dbReference type="EMBL" id="JBHTIH010000003">
    <property type="protein sequence ID" value="MFD0738782.1"/>
    <property type="molecule type" value="Genomic_DNA"/>
</dbReference>
<comment type="caution">
    <text evidence="4">The sequence shown here is derived from an EMBL/GenBank/DDBJ whole genome shotgun (WGS) entry which is preliminary data.</text>
</comment>
<evidence type="ECO:0000259" key="3">
    <source>
        <dbReference type="Pfam" id="PF13511"/>
    </source>
</evidence>
<accession>A0ABW2YQK7</accession>
<evidence type="ECO:0000313" key="4">
    <source>
        <dbReference type="EMBL" id="MFD0738782.1"/>
    </source>
</evidence>
<feature type="region of interest" description="Disordered" evidence="1">
    <location>
        <begin position="48"/>
        <end position="83"/>
    </location>
</feature>
<name>A0ABW2YQK7_9GAMM</name>